<comment type="caution">
    <text evidence="1">The sequence shown here is derived from an EMBL/GenBank/DDBJ whole genome shotgun (WGS) entry which is preliminary data.</text>
</comment>
<evidence type="ECO:0000313" key="2">
    <source>
        <dbReference type="Proteomes" id="UP001501009"/>
    </source>
</evidence>
<evidence type="ECO:0000313" key="1">
    <source>
        <dbReference type="EMBL" id="GAA3780085.1"/>
    </source>
</evidence>
<accession>A0ABP7GZK9</accession>
<reference evidence="2" key="1">
    <citation type="journal article" date="2019" name="Int. J. Syst. Evol. Microbiol.">
        <title>The Global Catalogue of Microorganisms (GCM) 10K type strain sequencing project: providing services to taxonomists for standard genome sequencing and annotation.</title>
        <authorList>
            <consortium name="The Broad Institute Genomics Platform"/>
            <consortium name="The Broad Institute Genome Sequencing Center for Infectious Disease"/>
            <person name="Wu L."/>
            <person name="Ma J."/>
        </authorList>
    </citation>
    <scope>NUCLEOTIDE SEQUENCE [LARGE SCALE GENOMIC DNA]</scope>
    <source>
        <strain evidence="2">JCM 17138</strain>
    </source>
</reference>
<protein>
    <submittedName>
        <fullName evidence="1">Uncharacterized protein</fullName>
    </submittedName>
</protein>
<dbReference type="Proteomes" id="UP001501009">
    <property type="component" value="Unassembled WGS sequence"/>
</dbReference>
<dbReference type="EMBL" id="BAABDE010000006">
    <property type="protein sequence ID" value="GAA3780085.1"/>
    <property type="molecule type" value="Genomic_DNA"/>
</dbReference>
<name>A0ABP7GZK9_9ACTN</name>
<organism evidence="1 2">
    <name type="scientific">Streptomyces coacervatus</name>
    <dbReference type="NCBI Taxonomy" id="647381"/>
    <lineage>
        <taxon>Bacteria</taxon>
        <taxon>Bacillati</taxon>
        <taxon>Actinomycetota</taxon>
        <taxon>Actinomycetes</taxon>
        <taxon>Kitasatosporales</taxon>
        <taxon>Streptomycetaceae</taxon>
        <taxon>Streptomyces</taxon>
    </lineage>
</organism>
<keyword evidence="2" id="KW-1185">Reference proteome</keyword>
<sequence>MASWEALLEPLVGAGRVADLLAAGLPGIGATGSVEPAQINGCPALLVRIGGELSRVERETAVSR</sequence>
<gene>
    <name evidence="1" type="ORF">GCM10022403_013440</name>
</gene>
<proteinExistence type="predicted"/>